<reference evidence="11 12" key="1">
    <citation type="journal article" date="2023" name="Hortic Res">
        <title>The complete reference genome for grapevine (Vitis vinifera L.) genetics and breeding.</title>
        <authorList>
            <person name="Shi X."/>
            <person name="Cao S."/>
            <person name="Wang X."/>
            <person name="Huang S."/>
            <person name="Wang Y."/>
            <person name="Liu Z."/>
            <person name="Liu W."/>
            <person name="Leng X."/>
            <person name="Peng Y."/>
            <person name="Wang N."/>
            <person name="Wang Y."/>
            <person name="Ma Z."/>
            <person name="Xu X."/>
            <person name="Zhang F."/>
            <person name="Xue H."/>
            <person name="Zhong H."/>
            <person name="Wang Y."/>
            <person name="Zhang K."/>
            <person name="Velt A."/>
            <person name="Avia K."/>
            <person name="Holtgrawe D."/>
            <person name="Grimplet J."/>
            <person name="Matus J.T."/>
            <person name="Ware D."/>
            <person name="Wu X."/>
            <person name="Wang H."/>
            <person name="Liu C."/>
            <person name="Fang Y."/>
            <person name="Rustenholz C."/>
            <person name="Cheng Z."/>
            <person name="Xiao H."/>
            <person name="Zhou Y."/>
        </authorList>
    </citation>
    <scope>NUCLEOTIDE SEQUENCE [LARGE SCALE GENOMIC DNA]</scope>
    <source>
        <strain evidence="12">cv. Pinot noir / PN40024</strain>
        <tissue evidence="11">Leaf</tissue>
    </source>
</reference>
<feature type="domain" description="NF-X1-type" evidence="10">
    <location>
        <begin position="206"/>
        <end position="225"/>
    </location>
</feature>
<protein>
    <recommendedName>
        <fullName evidence="10">NF-X1-type domain-containing protein</fullName>
    </recommendedName>
</protein>
<evidence type="ECO:0000256" key="5">
    <source>
        <dbReference type="ARBA" id="ARBA00022771"/>
    </source>
</evidence>
<evidence type="ECO:0000256" key="3">
    <source>
        <dbReference type="ARBA" id="ARBA00022723"/>
    </source>
</evidence>
<evidence type="ECO:0000256" key="9">
    <source>
        <dbReference type="ARBA" id="ARBA00023242"/>
    </source>
</evidence>
<evidence type="ECO:0000313" key="11">
    <source>
        <dbReference type="EMBL" id="WKA11910.1"/>
    </source>
</evidence>
<feature type="domain" description="NF-X1-type" evidence="10">
    <location>
        <begin position="52"/>
        <end position="71"/>
    </location>
</feature>
<dbReference type="SMART" id="SM00438">
    <property type="entry name" value="ZnF_NFX"/>
    <property type="match status" value="6"/>
</dbReference>
<accession>A0ABY9DYZ5</accession>
<feature type="domain" description="NF-X1-type" evidence="10">
    <location>
        <begin position="316"/>
        <end position="345"/>
    </location>
</feature>
<feature type="domain" description="NF-X1-type" evidence="10">
    <location>
        <begin position="354"/>
        <end position="375"/>
    </location>
</feature>
<comment type="subcellular location">
    <subcellularLocation>
        <location evidence="1">Nucleus</location>
    </subcellularLocation>
</comment>
<proteinExistence type="inferred from homology"/>
<dbReference type="InterPro" id="IPR000967">
    <property type="entry name" value="Znf_NFX1"/>
</dbReference>
<dbReference type="CDD" id="cd06008">
    <property type="entry name" value="NF-X1-zinc-finger"/>
    <property type="match status" value="2"/>
</dbReference>
<keyword evidence="8" id="KW-0804">Transcription</keyword>
<evidence type="ECO:0000256" key="4">
    <source>
        <dbReference type="ARBA" id="ARBA00022737"/>
    </source>
</evidence>
<keyword evidence="4" id="KW-0677">Repeat</keyword>
<gene>
    <name evidence="11" type="ORF">VitviT2T_029361</name>
</gene>
<organism evidence="11 12">
    <name type="scientific">Vitis vinifera</name>
    <name type="common">Grape</name>
    <dbReference type="NCBI Taxonomy" id="29760"/>
    <lineage>
        <taxon>Eukaryota</taxon>
        <taxon>Viridiplantae</taxon>
        <taxon>Streptophyta</taxon>
        <taxon>Embryophyta</taxon>
        <taxon>Tracheophyta</taxon>
        <taxon>Spermatophyta</taxon>
        <taxon>Magnoliopsida</taxon>
        <taxon>eudicotyledons</taxon>
        <taxon>Gunneridae</taxon>
        <taxon>Pentapetalae</taxon>
        <taxon>rosids</taxon>
        <taxon>Vitales</taxon>
        <taxon>Vitaceae</taxon>
        <taxon>Viteae</taxon>
        <taxon>Vitis</taxon>
    </lineage>
</organism>
<dbReference type="PANTHER" id="PTHR12360:SF12">
    <property type="entry name" value="TRANSCRIPTIONAL REPRESSOR NF-X1"/>
    <property type="match status" value="1"/>
</dbReference>
<evidence type="ECO:0000256" key="8">
    <source>
        <dbReference type="ARBA" id="ARBA00023163"/>
    </source>
</evidence>
<dbReference type="Pfam" id="PF01422">
    <property type="entry name" value="zf-NF-X1"/>
    <property type="match status" value="6"/>
</dbReference>
<keyword evidence="12" id="KW-1185">Reference proteome</keyword>
<dbReference type="PANTHER" id="PTHR12360">
    <property type="entry name" value="NUCLEAR TRANSCRIPTION FACTOR, X-BOX BINDING 1 NFX1"/>
    <property type="match status" value="1"/>
</dbReference>
<evidence type="ECO:0000259" key="10">
    <source>
        <dbReference type="SMART" id="SM00438"/>
    </source>
</evidence>
<name>A0ABY9DYZ5_VITVI</name>
<evidence type="ECO:0000256" key="7">
    <source>
        <dbReference type="ARBA" id="ARBA00023015"/>
    </source>
</evidence>
<evidence type="ECO:0000256" key="1">
    <source>
        <dbReference type="ARBA" id="ARBA00004123"/>
    </source>
</evidence>
<evidence type="ECO:0000313" key="12">
    <source>
        <dbReference type="Proteomes" id="UP001227230"/>
    </source>
</evidence>
<dbReference type="InterPro" id="IPR034078">
    <property type="entry name" value="NFX1_fam"/>
</dbReference>
<feature type="domain" description="NF-X1-type" evidence="10">
    <location>
        <begin position="116"/>
        <end position="135"/>
    </location>
</feature>
<dbReference type="Proteomes" id="UP001227230">
    <property type="component" value="Chromosome 19"/>
</dbReference>
<comment type="similarity">
    <text evidence="2">Belongs to the NFX1 family.</text>
</comment>
<keyword evidence="9" id="KW-0539">Nucleus</keyword>
<keyword evidence="7" id="KW-0805">Transcription regulation</keyword>
<keyword evidence="6" id="KW-0862">Zinc</keyword>
<keyword evidence="3" id="KW-0479">Metal-binding</keyword>
<keyword evidence="5" id="KW-0863">Zinc-finger</keyword>
<evidence type="ECO:0000256" key="2">
    <source>
        <dbReference type="ARBA" id="ARBA00007269"/>
    </source>
</evidence>
<dbReference type="EMBL" id="CP126666">
    <property type="protein sequence ID" value="WKA11910.1"/>
    <property type="molecule type" value="Genomic_DNA"/>
</dbReference>
<feature type="domain" description="NF-X1-type" evidence="10">
    <location>
        <begin position="263"/>
        <end position="278"/>
    </location>
</feature>
<sequence length="447" mass="48343">MAQPVQPVDWLCSSDRRPVEGGQKVSLSPSGLLFPVKVEPQPVERCDKLLECGRHRCERMCYVGACDPCQVLVNAFCFCKNTVEVVLCGSMVVKGELKAKDGVFSCRSICEKKLFCGNHDCDEICHLRPCRDCNLMPSRIRTCYCECYKTIAEEKFTCEKPCGRKKNCGRHCCSERCCPLSNSGNVLSGDWDPHLCSMTCGKKLRCGQHSCENLCHSGHCPPCLETIFIDLTCACGRTSIAPPLPCGTPTPSCQHPCSIPQPCGHLSSHNCHFGDCPPYSILIAKECIGGHVVLKNIPCGSMDIRCNKLCSKTKQCGMHACRRTCHPSCDSSYASGSGLKSSCGQTCGASRRDCRHTCIAPCHPSSLCPDSRCDFPVTITCSCGRISATVPCDAGGSSVGFNGDTVSEASIIQKLLVPLQPVDANGKKIPIGQRKLAYDDECAKTGT</sequence>
<evidence type="ECO:0000256" key="6">
    <source>
        <dbReference type="ARBA" id="ARBA00022833"/>
    </source>
</evidence>